<feature type="transmembrane region" description="Helical" evidence="6">
    <location>
        <begin position="86"/>
        <end position="105"/>
    </location>
</feature>
<dbReference type="AlphaFoldDB" id="A0A506PJM4"/>
<protein>
    <submittedName>
        <fullName evidence="7">Na/Pi cotransporter family protein</fullName>
    </submittedName>
</protein>
<dbReference type="PANTHER" id="PTHR10010">
    <property type="entry name" value="SOLUTE CARRIER FAMILY 34 SODIUM PHOSPHATE , MEMBER 2-RELATED"/>
    <property type="match status" value="1"/>
</dbReference>
<feature type="transmembrane region" description="Helical" evidence="6">
    <location>
        <begin position="284"/>
        <end position="306"/>
    </location>
</feature>
<keyword evidence="5 6" id="KW-0472">Membrane</keyword>
<reference evidence="7 8" key="1">
    <citation type="submission" date="2019-06" db="EMBL/GenBank/DDBJ databases">
        <title>Flavobacteriaceae Paucihalobacterium erythroidium CWB-1, complete genome.</title>
        <authorList>
            <person name="Wu S."/>
        </authorList>
    </citation>
    <scope>NUCLEOTIDE SEQUENCE [LARGE SCALE GENOMIC DNA]</scope>
    <source>
        <strain evidence="7 8">CWB-1</strain>
    </source>
</reference>
<dbReference type="PANTHER" id="PTHR10010:SF46">
    <property type="entry name" value="SODIUM-DEPENDENT PHOSPHATE TRANSPORT PROTEIN 2B"/>
    <property type="match status" value="1"/>
</dbReference>
<keyword evidence="8" id="KW-1185">Reference proteome</keyword>
<dbReference type="Pfam" id="PF02690">
    <property type="entry name" value="Na_Pi_cotrans"/>
    <property type="match status" value="2"/>
</dbReference>
<evidence type="ECO:0000256" key="1">
    <source>
        <dbReference type="ARBA" id="ARBA00004651"/>
    </source>
</evidence>
<dbReference type="InterPro" id="IPR003841">
    <property type="entry name" value="Na/Pi_transpt"/>
</dbReference>
<feature type="transmembrane region" description="Helical" evidence="6">
    <location>
        <begin position="52"/>
        <end position="80"/>
    </location>
</feature>
<name>A0A506PJM4_9FLAO</name>
<evidence type="ECO:0000256" key="4">
    <source>
        <dbReference type="ARBA" id="ARBA00022989"/>
    </source>
</evidence>
<feature type="transmembrane region" description="Helical" evidence="6">
    <location>
        <begin position="137"/>
        <end position="157"/>
    </location>
</feature>
<organism evidence="7 8">
    <name type="scientific">Paucihalobacter ruber</name>
    <dbReference type="NCBI Taxonomy" id="2567861"/>
    <lineage>
        <taxon>Bacteria</taxon>
        <taxon>Pseudomonadati</taxon>
        <taxon>Bacteroidota</taxon>
        <taxon>Flavobacteriia</taxon>
        <taxon>Flavobacteriales</taxon>
        <taxon>Flavobacteriaceae</taxon>
        <taxon>Paucihalobacter</taxon>
    </lineage>
</organism>
<keyword evidence="3 6" id="KW-0812">Transmembrane</keyword>
<evidence type="ECO:0000256" key="2">
    <source>
        <dbReference type="ARBA" id="ARBA00022475"/>
    </source>
</evidence>
<dbReference type="GO" id="GO:0005436">
    <property type="term" value="F:sodium:phosphate symporter activity"/>
    <property type="evidence" value="ECO:0007669"/>
    <property type="project" value="InterPro"/>
</dbReference>
<comment type="caution">
    <text evidence="7">The sequence shown here is derived from an EMBL/GenBank/DDBJ whole genome shotgun (WGS) entry which is preliminary data.</text>
</comment>
<dbReference type="OrthoDB" id="9763003at2"/>
<feature type="transmembrane region" description="Helical" evidence="6">
    <location>
        <begin position="178"/>
        <end position="207"/>
    </location>
</feature>
<feature type="transmembrane region" description="Helical" evidence="6">
    <location>
        <begin position="213"/>
        <end position="233"/>
    </location>
</feature>
<dbReference type="Proteomes" id="UP000317332">
    <property type="component" value="Unassembled WGS sequence"/>
</dbReference>
<keyword evidence="2" id="KW-1003">Cell membrane</keyword>
<evidence type="ECO:0000256" key="6">
    <source>
        <dbReference type="SAM" id="Phobius"/>
    </source>
</evidence>
<feature type="transmembrane region" description="Helical" evidence="6">
    <location>
        <begin position="245"/>
        <end position="264"/>
    </location>
</feature>
<dbReference type="RefSeq" id="WP_140989640.1">
    <property type="nucleotide sequence ID" value="NZ_VHIQ01000003.1"/>
</dbReference>
<evidence type="ECO:0000313" key="7">
    <source>
        <dbReference type="EMBL" id="TPV33774.1"/>
    </source>
</evidence>
<dbReference type="NCBIfam" id="NF037997">
    <property type="entry name" value="Na_Pi_symport"/>
    <property type="match status" value="1"/>
</dbReference>
<accession>A0A506PJM4</accession>
<dbReference type="GO" id="GO:0044341">
    <property type="term" value="P:sodium-dependent phosphate transport"/>
    <property type="evidence" value="ECO:0007669"/>
    <property type="project" value="InterPro"/>
</dbReference>
<comment type="subcellular location">
    <subcellularLocation>
        <location evidence="1">Cell membrane</location>
        <topology evidence="1">Multi-pass membrane protein</topology>
    </subcellularLocation>
</comment>
<evidence type="ECO:0000313" key="8">
    <source>
        <dbReference type="Proteomes" id="UP000317332"/>
    </source>
</evidence>
<feature type="transmembrane region" description="Helical" evidence="6">
    <location>
        <begin position="6"/>
        <end position="25"/>
    </location>
</feature>
<gene>
    <name evidence="7" type="ORF">FJ651_06355</name>
</gene>
<proteinExistence type="predicted"/>
<evidence type="ECO:0000256" key="3">
    <source>
        <dbReference type="ARBA" id="ARBA00022692"/>
    </source>
</evidence>
<dbReference type="EMBL" id="VHIQ01000003">
    <property type="protein sequence ID" value="TPV33774.1"/>
    <property type="molecule type" value="Genomic_DNA"/>
</dbReference>
<dbReference type="GO" id="GO:0005886">
    <property type="term" value="C:plasma membrane"/>
    <property type="evidence" value="ECO:0007669"/>
    <property type="project" value="UniProtKB-SubCell"/>
</dbReference>
<keyword evidence="4 6" id="KW-1133">Transmembrane helix</keyword>
<sequence length="557" mass="62456">MQDLDFDFWLFLAGLGIFLFGMHHLEDGIKGLAGKSFKNLLKKFTNRSWKGILTGTFVTGILQSSSMVNLLILAFLGAGMINLKNALGVILGANLGTTFTAWIVATLGFKMNVADFSFPFLALGILSYLFLKGRPVIKNLGLFLIGFGLLFLGLDYMKEAMEAVSGGIDMNIFSQYGLWAFLLVGLIVTALIQSSSAMIVIILSALNSDLIDIYQSVALIIGANIGTTSTLVLGAIGGTADKKRLAFANVVFNVVAGLIAFAFLRQAIDVLLNVFHVTDVLMELVILNTFLNFFGIILFFPFLGLFQRFLKNRFKVSEPVGATIYIKNVPTNVPDVAIKAIQNELTHLYDLTKDFIINVYEVKLENISKLNKWMRIFKVAKNPNDKYDHIKLIEDEMTVFYSNLMKQPLDDDEVKLLEDNMAIMRSLVYASKDVKDIQHNIKNIQDSSESLPIDVLENLKDTINKRFNQYDQLMNLAMHEDLSINFYVENHNVYNENIHFIYNHLKQSKKQTITVSTITNVTKQTISSLNNMYSACKKYCSVYKTDNSEHSDVTSVA</sequence>
<evidence type="ECO:0000256" key="5">
    <source>
        <dbReference type="ARBA" id="ARBA00023136"/>
    </source>
</evidence>